<evidence type="ECO:0000313" key="2">
    <source>
        <dbReference type="Proteomes" id="UP000004319"/>
    </source>
</evidence>
<dbReference type="AlphaFoldDB" id="F7VHU6"/>
<dbReference type="Proteomes" id="UP000004319">
    <property type="component" value="Unassembled WGS sequence"/>
</dbReference>
<gene>
    <name evidence="1" type="ORF">ATPR_2945</name>
</gene>
<protein>
    <submittedName>
        <fullName evidence="1">Uncharacterized protein</fullName>
    </submittedName>
</protein>
<accession>F7VHU6</accession>
<sequence length="43" mass="4552">MQGGPIGLAAYLLIFQKNGLDFSSGGRLLYPVLLVASFLNTVP</sequence>
<name>F7VHU6_9PROT</name>
<evidence type="ECO:0000313" key="1">
    <source>
        <dbReference type="EMBL" id="GAA09941.1"/>
    </source>
</evidence>
<dbReference type="EMBL" id="BABS01000141">
    <property type="protein sequence ID" value="GAA09941.1"/>
    <property type="molecule type" value="Genomic_DNA"/>
</dbReference>
<proteinExistence type="predicted"/>
<reference evidence="1 2" key="1">
    <citation type="journal article" date="2011" name="Biochem. Biophys. Res. Commun.">
        <title>Increased number of Arginine-based salt bridges contributes to the thermotolerance of thermotolerant acetic acid bacteria, Acetobacter tropicalis SKU1100.</title>
        <authorList>
            <person name="Matsutani M."/>
            <person name="Hirakawa H."/>
            <person name="Nishikura M."/>
            <person name="Soemphol W."/>
            <person name="Ali I.A.I."/>
            <person name="Yakushi T."/>
            <person name="Matsushita K."/>
        </authorList>
    </citation>
    <scope>NUCLEOTIDE SEQUENCE [LARGE SCALE GENOMIC DNA]</scope>
    <source>
        <strain evidence="1 2">NBRC 101654</strain>
    </source>
</reference>
<organism evidence="1 2">
    <name type="scientific">Acetobacter tropicalis NBRC 101654</name>
    <dbReference type="NCBI Taxonomy" id="749388"/>
    <lineage>
        <taxon>Bacteria</taxon>
        <taxon>Pseudomonadati</taxon>
        <taxon>Pseudomonadota</taxon>
        <taxon>Alphaproteobacteria</taxon>
        <taxon>Acetobacterales</taxon>
        <taxon>Acetobacteraceae</taxon>
        <taxon>Acetobacter</taxon>
    </lineage>
</organism>
<comment type="caution">
    <text evidence="1">The sequence shown here is derived from an EMBL/GenBank/DDBJ whole genome shotgun (WGS) entry which is preliminary data.</text>
</comment>